<organism evidence="2 3">
    <name type="scientific">Kriegella aquimaris</name>
    <dbReference type="NCBI Taxonomy" id="192904"/>
    <lineage>
        <taxon>Bacteria</taxon>
        <taxon>Pseudomonadati</taxon>
        <taxon>Bacteroidota</taxon>
        <taxon>Flavobacteriia</taxon>
        <taxon>Flavobacteriales</taxon>
        <taxon>Flavobacteriaceae</taxon>
        <taxon>Kriegella</taxon>
    </lineage>
</organism>
<evidence type="ECO:0000313" key="2">
    <source>
        <dbReference type="EMBL" id="SDL87304.1"/>
    </source>
</evidence>
<name>A0A1G9NLR1_9FLAO</name>
<gene>
    <name evidence="2" type="ORF">SAMN04488514_103230</name>
</gene>
<dbReference type="Proteomes" id="UP000199440">
    <property type="component" value="Unassembled WGS sequence"/>
</dbReference>
<dbReference type="GO" id="GO:0016747">
    <property type="term" value="F:acyltransferase activity, transferring groups other than amino-acyl groups"/>
    <property type="evidence" value="ECO:0007669"/>
    <property type="project" value="InterPro"/>
</dbReference>
<keyword evidence="2" id="KW-0808">Transferase</keyword>
<feature type="domain" description="N-acetyltransferase" evidence="1">
    <location>
        <begin position="13"/>
        <end position="170"/>
    </location>
</feature>
<dbReference type="SUPFAM" id="SSF55729">
    <property type="entry name" value="Acyl-CoA N-acyltransferases (Nat)"/>
    <property type="match status" value="1"/>
</dbReference>
<sequence length="193" mass="22357">MIATPIILENDLVLLRPLESIHGQALWPIAQQVDLYRFGSTDVSSLEKLKIYIQNALQEASEGKSIPFIIYNKQTSEYVGSTRFGNIDHNNKTLHIGWTWISPEARGTGFNHQMKFLMLRHVFETMDFEKVEFRIDERNIVSRKAVEKLGATLEGILRKNITVKDGFRRSSCCYGILKEEWQNIKTERFSSFQ</sequence>
<accession>A0A1G9NLR1</accession>
<dbReference type="AlphaFoldDB" id="A0A1G9NLR1"/>
<evidence type="ECO:0000313" key="3">
    <source>
        <dbReference type="Proteomes" id="UP000199440"/>
    </source>
</evidence>
<dbReference type="Pfam" id="PF13302">
    <property type="entry name" value="Acetyltransf_3"/>
    <property type="match status" value="1"/>
</dbReference>
<dbReference type="OrthoDB" id="9795199at2"/>
<proteinExistence type="predicted"/>
<dbReference type="Gene3D" id="3.40.630.30">
    <property type="match status" value="1"/>
</dbReference>
<dbReference type="PANTHER" id="PTHR43610">
    <property type="entry name" value="BLL6696 PROTEIN"/>
    <property type="match status" value="1"/>
</dbReference>
<dbReference type="InterPro" id="IPR000182">
    <property type="entry name" value="GNAT_dom"/>
</dbReference>
<keyword evidence="3" id="KW-1185">Reference proteome</keyword>
<dbReference type="PROSITE" id="PS51186">
    <property type="entry name" value="GNAT"/>
    <property type="match status" value="1"/>
</dbReference>
<dbReference type="InterPro" id="IPR016181">
    <property type="entry name" value="Acyl_CoA_acyltransferase"/>
</dbReference>
<dbReference type="RefSeq" id="WP_089887689.1">
    <property type="nucleotide sequence ID" value="NZ_FNGV01000003.1"/>
</dbReference>
<reference evidence="2 3" key="1">
    <citation type="submission" date="2016-10" db="EMBL/GenBank/DDBJ databases">
        <authorList>
            <person name="de Groot N.N."/>
        </authorList>
    </citation>
    <scope>NUCLEOTIDE SEQUENCE [LARGE SCALE GENOMIC DNA]</scope>
    <source>
        <strain evidence="2 3">DSM 19886</strain>
    </source>
</reference>
<dbReference type="PANTHER" id="PTHR43610:SF1">
    <property type="entry name" value="N-ACETYLTRANSFERASE DOMAIN-CONTAINING PROTEIN"/>
    <property type="match status" value="1"/>
</dbReference>
<dbReference type="STRING" id="192904.SAMN04488514_103230"/>
<dbReference type="EMBL" id="FNGV01000003">
    <property type="protein sequence ID" value="SDL87304.1"/>
    <property type="molecule type" value="Genomic_DNA"/>
</dbReference>
<evidence type="ECO:0000259" key="1">
    <source>
        <dbReference type="PROSITE" id="PS51186"/>
    </source>
</evidence>
<protein>
    <submittedName>
        <fullName evidence="2">Protein N-acetyltransferase, RimJ/RimL family</fullName>
    </submittedName>
</protein>